<dbReference type="Gene3D" id="3.90.1710.10">
    <property type="entry name" value="Enterococcus faecalis V583 domain"/>
    <property type="match status" value="1"/>
</dbReference>
<dbReference type="RefSeq" id="WP_050005851.1">
    <property type="nucleotide sequence ID" value="NZ_JXXK01000020.1"/>
</dbReference>
<dbReference type="InterPro" id="IPR024033">
    <property type="entry name" value="OXTCase_su_AllG_h-dom"/>
</dbReference>
<dbReference type="AlphaFoldDB" id="A0A0D8J0I3"/>
<reference evidence="1" key="1">
    <citation type="submission" date="2015-02" db="EMBL/GenBank/DDBJ databases">
        <title>A novel member of the family Ruminococcaceae isolated from human feces.</title>
        <authorList>
            <person name="Shkoporov A.N."/>
            <person name="Chaplin A.V."/>
            <person name="Motuzova O.V."/>
            <person name="Kafarskaia L.I."/>
            <person name="Khokhlova E.V."/>
            <person name="Efimov B.A."/>
        </authorList>
    </citation>
    <scope>NUCLEOTIDE SEQUENCE [LARGE SCALE GENOMIC DNA]</scope>
    <source>
        <strain evidence="1">585-1</strain>
    </source>
</reference>
<dbReference type="Gene3D" id="3.90.1700.10">
    <property type="entry name" value="v583 domain like"/>
    <property type="match status" value="1"/>
</dbReference>
<proteinExistence type="predicted"/>
<evidence type="ECO:0000313" key="1">
    <source>
        <dbReference type="EMBL" id="KJF39273.1"/>
    </source>
</evidence>
<dbReference type="Proteomes" id="UP000032483">
    <property type="component" value="Unassembled WGS sequence"/>
</dbReference>
<gene>
    <name evidence="1" type="ORF">TQ39_13215</name>
</gene>
<sequence length="419" mass="44746">MTIEQKVNDANNKVMNILLHGRPVWQDVCPAGEVIPGMTPQTILVPGPPLPFEQITTPIRTSICGAAVHEGLASTTEEAWNMVLDGRLTIEPAQNHACGCAACMVVSASMPVIVARDPVFGGEGYAPIHPGPNPKTLRWGLYDAEVERDLRWMRDKFGPALGQAVRAAGGIDIVNVLAKTAGMGDENHNRQPAASMYLALQLIPPFLTVDHPERDEMIRFLAQNDRFFLHVMMAGVEALTVEAKKVPLSTVMAGMGGNGVLFGIQMAGTGNRWYTAPAPVIEGMFLKPTTTKEDLLGYLGDSCVTEVYGLGGMSSIAGPAYARFTGASFAEAQDRTEKARAVSLGEHTFAPIPWDDYRGFPVGIDARKVVGYNILPISHGGSALKTGGQAGAGAAELPLDCFKAALRGIRDQALENQQA</sequence>
<evidence type="ECO:0000313" key="2">
    <source>
        <dbReference type="Proteomes" id="UP000032483"/>
    </source>
</evidence>
<dbReference type="EMBL" id="JXXK01000020">
    <property type="protein sequence ID" value="KJF39273.1"/>
    <property type="molecule type" value="Genomic_DNA"/>
</dbReference>
<evidence type="ECO:0008006" key="3">
    <source>
        <dbReference type="Google" id="ProtNLM"/>
    </source>
</evidence>
<name>A0A0D8J0I3_9FIRM</name>
<dbReference type="GeneID" id="42857532"/>
<dbReference type="Gene3D" id="1.10.10.660">
    <property type="entry name" value="conserved protein of unknown function from Enterococcus faecalis V583"/>
    <property type="match status" value="1"/>
</dbReference>
<protein>
    <recommendedName>
        <fullName evidence="3">DUF1116 domain-containing protein</fullName>
    </recommendedName>
</protein>
<organism evidence="1 2">
    <name type="scientific">Ruthenibacterium lactatiformans</name>
    <dbReference type="NCBI Taxonomy" id="1550024"/>
    <lineage>
        <taxon>Bacteria</taxon>
        <taxon>Bacillati</taxon>
        <taxon>Bacillota</taxon>
        <taxon>Clostridia</taxon>
        <taxon>Eubacteriales</taxon>
        <taxon>Oscillospiraceae</taxon>
        <taxon>Ruthenibacterium</taxon>
    </lineage>
</organism>
<keyword evidence="2" id="KW-1185">Reference proteome</keyword>
<dbReference type="Pfam" id="PF06545">
    <property type="entry name" value="AllG"/>
    <property type="match status" value="1"/>
</dbReference>
<dbReference type="InterPro" id="IPR009499">
    <property type="entry name" value="AllG-like"/>
</dbReference>
<comment type="caution">
    <text evidence="1">The sequence shown here is derived from an EMBL/GenBank/DDBJ whole genome shotgun (WGS) entry which is preliminary data.</text>
</comment>
<accession>A0A0D8J0I3</accession>